<keyword evidence="2 4" id="KW-0602">Photosynthesis</keyword>
<dbReference type="GO" id="GO:0009538">
    <property type="term" value="C:photosystem I reaction center"/>
    <property type="evidence" value="ECO:0007669"/>
    <property type="project" value="UniProtKB-UniRule"/>
</dbReference>
<proteinExistence type="inferred from homology"/>
<feature type="transmembrane region" description="Helical" evidence="5">
    <location>
        <begin position="199"/>
        <end position="217"/>
    </location>
</feature>
<dbReference type="PANTHER" id="PTHR34939">
    <property type="entry name" value="PHOTOSYSTEM I REACTION CENTER SUBUNIT III, CHLOROPLASTIC"/>
    <property type="match status" value="1"/>
</dbReference>
<dbReference type="InterPro" id="IPR003666">
    <property type="entry name" value="PSI_PsaF"/>
</dbReference>
<evidence type="ECO:0000256" key="2">
    <source>
        <dbReference type="ARBA" id="ARBA00022531"/>
    </source>
</evidence>
<reference evidence="7 8" key="1">
    <citation type="submission" date="2016-02" db="EMBL/GenBank/DDBJ databases">
        <title>Genome analysis of coral dinoflagellate symbionts highlights evolutionary adaptations to a symbiotic lifestyle.</title>
        <authorList>
            <person name="Aranda M."/>
            <person name="Li Y."/>
            <person name="Liew Y.J."/>
            <person name="Baumgarten S."/>
            <person name="Simakov O."/>
            <person name="Wilson M."/>
            <person name="Piel J."/>
            <person name="Ashoor H."/>
            <person name="Bougouffa S."/>
            <person name="Bajic V.B."/>
            <person name="Ryu T."/>
            <person name="Ravasi T."/>
            <person name="Bayer T."/>
            <person name="Micklem G."/>
            <person name="Kim H."/>
            <person name="Bhak J."/>
            <person name="Lajeunesse T.C."/>
            <person name="Voolstra C.R."/>
        </authorList>
    </citation>
    <scope>NUCLEOTIDE SEQUENCE [LARGE SCALE GENOMIC DNA]</scope>
    <source>
        <strain evidence="7 8">CCMP2467</strain>
    </source>
</reference>
<evidence type="ECO:0000256" key="5">
    <source>
        <dbReference type="SAM" id="Phobius"/>
    </source>
</evidence>
<evidence type="ECO:0000313" key="7">
    <source>
        <dbReference type="EMBL" id="OLP90343.1"/>
    </source>
</evidence>
<comment type="similarity">
    <text evidence="1 4">Belongs to the PsaF family.</text>
</comment>
<keyword evidence="6" id="KW-0732">Signal</keyword>
<feature type="transmembrane region" description="Helical" evidence="5">
    <location>
        <begin position="283"/>
        <end position="303"/>
    </location>
</feature>
<evidence type="ECO:0000313" key="8">
    <source>
        <dbReference type="Proteomes" id="UP000186817"/>
    </source>
</evidence>
<keyword evidence="5" id="KW-0812">Transmembrane</keyword>
<evidence type="ECO:0000256" key="1">
    <source>
        <dbReference type="ARBA" id="ARBA00008386"/>
    </source>
</evidence>
<keyword evidence="8" id="KW-1185">Reference proteome</keyword>
<dbReference type="SMR" id="A0A1Q9D570"/>
<dbReference type="Gene3D" id="1.10.8.110">
    <property type="entry name" value="Photosystem I PsaF, reaction centre subunit III"/>
    <property type="match status" value="2"/>
</dbReference>
<dbReference type="OrthoDB" id="434738at2759"/>
<organism evidence="7 8">
    <name type="scientific">Symbiodinium microadriaticum</name>
    <name type="common">Dinoflagellate</name>
    <name type="synonym">Zooxanthella microadriatica</name>
    <dbReference type="NCBI Taxonomy" id="2951"/>
    <lineage>
        <taxon>Eukaryota</taxon>
        <taxon>Sar</taxon>
        <taxon>Alveolata</taxon>
        <taxon>Dinophyceae</taxon>
        <taxon>Suessiales</taxon>
        <taxon>Symbiodiniaceae</taxon>
        <taxon>Symbiodinium</taxon>
    </lineage>
</organism>
<dbReference type="GO" id="GO:0015979">
    <property type="term" value="P:photosynthesis"/>
    <property type="evidence" value="ECO:0007669"/>
    <property type="project" value="UniProtKB-UniRule"/>
</dbReference>
<dbReference type="Proteomes" id="UP000186817">
    <property type="component" value="Unassembled WGS sequence"/>
</dbReference>
<gene>
    <name evidence="7" type="primary">psaF</name>
    <name evidence="7" type="ORF">AK812_SmicGene28082</name>
</gene>
<dbReference type="GO" id="GO:0009535">
    <property type="term" value="C:chloroplast thylakoid membrane"/>
    <property type="evidence" value="ECO:0007669"/>
    <property type="project" value="TreeGrafter"/>
</dbReference>
<dbReference type="InterPro" id="IPR036577">
    <property type="entry name" value="PSI_PsaF_sf"/>
</dbReference>
<protein>
    <recommendedName>
        <fullName evidence="4">Photosystem I reaction center subunit III</fullName>
    </recommendedName>
    <alternativeName>
        <fullName evidence="4">PSI-F</fullName>
    </alternativeName>
</protein>
<dbReference type="EMBL" id="LSRX01000716">
    <property type="protein sequence ID" value="OLP90343.1"/>
    <property type="molecule type" value="Genomic_DNA"/>
</dbReference>
<keyword evidence="3 4" id="KW-0603">Photosystem I</keyword>
<comment type="caution">
    <text evidence="7">The sequence shown here is derived from an EMBL/GenBank/DDBJ whole genome shotgun (WGS) entry which is preliminary data.</text>
</comment>
<dbReference type="PANTHER" id="PTHR34939:SF1">
    <property type="entry name" value="PHOTOSYSTEM I REACTION CENTER SUBUNIT III, CHLOROPLASTIC"/>
    <property type="match status" value="1"/>
</dbReference>
<feature type="signal peptide" evidence="6">
    <location>
        <begin position="1"/>
        <end position="18"/>
    </location>
</feature>
<feature type="chain" id="PRO_5010170520" description="Photosystem I reaction center subunit III" evidence="6">
    <location>
        <begin position="19"/>
        <end position="496"/>
    </location>
</feature>
<dbReference type="Pfam" id="PF02507">
    <property type="entry name" value="PSI_PsaF"/>
    <property type="match status" value="2"/>
</dbReference>
<dbReference type="SUPFAM" id="SSF81536">
    <property type="entry name" value="Subunit III of photosystem I reaction centre, PsaF"/>
    <property type="match status" value="2"/>
</dbReference>
<name>A0A1Q9D570_SYMMI</name>
<keyword evidence="5" id="KW-1133">Transmembrane helix</keyword>
<sequence length="496" mass="52621">MARLGNALVCVAAATVLAAAVAFVAPVGPRGGSAQTRGVEVSSKALPNGLSESPVTGTEAAAEPSPVASFLKWTAAGLLAGLVMAVSSSAPASAKPLEMFGGVDIDLEDTPAHWTIKASPVLEPCKDNKKFHKKLKDELYKVKKNQQKFAEGSAAYARFNKKIKMIELRETAYGDRLCGKKDGLPRTIATGEWNVRGSAMWPAAIFLYIAGWIGWAGRSYLIRTNDAAKEINIDVPLAVTCMASGFSWPVAAWQEIVNGEMAVPSDQSSTGCQSLTMARLGNALVCVAAATVLAAAVAFVAPVGPRGGSAQTRGVEVSSKALPNGLSESPVTGTEAAAEPSPVASFLKWTAAGLLAGLVMAVSSSAPASAKPLEMFGGVDIDLEDTPAHWTIKASPVLEPCKDNKKFHKKLKDELYKVKKNQQKFAEGSAAYARFNKKIKMIELRETAYGDRLCGKKDGLPRTIATGEWNVRGSAMWPAAIFLYIAGWIAPHHRHW</sequence>
<evidence type="ECO:0000256" key="6">
    <source>
        <dbReference type="SAM" id="SignalP"/>
    </source>
</evidence>
<comment type="function">
    <text evidence="4">Participates in efficiency of electron transfer from plastocyanin to P700 (or cytochrome c553 in algae and cyanobacteria). This plastocyanin-docking protein contributes to the specific association of plastocyanin to PSI.</text>
</comment>
<evidence type="ECO:0000256" key="4">
    <source>
        <dbReference type="RuleBase" id="RU368107"/>
    </source>
</evidence>
<accession>A0A1Q9D570</accession>
<dbReference type="AlphaFoldDB" id="A0A1Q9D570"/>
<evidence type="ECO:0000256" key="3">
    <source>
        <dbReference type="ARBA" id="ARBA00022836"/>
    </source>
</evidence>
<keyword evidence="5" id="KW-0472">Membrane</keyword>